<dbReference type="RefSeq" id="WP_147584496.1">
    <property type="nucleotide sequence ID" value="NZ_CP042831.1"/>
</dbReference>
<dbReference type="Proteomes" id="UP000321222">
    <property type="component" value="Chromosome"/>
</dbReference>
<evidence type="ECO:0008006" key="3">
    <source>
        <dbReference type="Google" id="ProtNLM"/>
    </source>
</evidence>
<evidence type="ECO:0000313" key="1">
    <source>
        <dbReference type="EMBL" id="QEE51057.1"/>
    </source>
</evidence>
<sequence>MEKIIAAVVFVIVIIAITSCSPVEDYYDDEPIDFTSHDPVPVELLGDYTAQNGKEVLIKIAEDNITLNLSDYTGEYFDLHLLEYSVFNNGDCWYIVYLPDGREIRFSNYIKELDFIVLSIWQNNTRNEIGVFYKTQKAQPLK</sequence>
<dbReference type="PROSITE" id="PS51257">
    <property type="entry name" value="PROKAR_LIPOPROTEIN"/>
    <property type="match status" value="1"/>
</dbReference>
<protein>
    <recommendedName>
        <fullName evidence="3">Lipoprotein</fullName>
    </recommendedName>
</protein>
<organism evidence="1 2">
    <name type="scientific">Flavobacterium alkalisoli</name>
    <dbReference type="NCBI Taxonomy" id="2602769"/>
    <lineage>
        <taxon>Bacteria</taxon>
        <taxon>Pseudomonadati</taxon>
        <taxon>Bacteroidota</taxon>
        <taxon>Flavobacteriia</taxon>
        <taxon>Flavobacteriales</taxon>
        <taxon>Flavobacteriaceae</taxon>
        <taxon>Flavobacterium</taxon>
    </lineage>
</organism>
<reference evidence="1 2" key="1">
    <citation type="submission" date="2019-08" db="EMBL/GenBank/DDBJ databases">
        <title>Flavobacterium alkalisoli sp. nov., isolated from rhizosphere soil of Suaeda salsa.</title>
        <authorList>
            <person name="Sun J.-Q."/>
            <person name="Xu L."/>
        </authorList>
    </citation>
    <scope>NUCLEOTIDE SEQUENCE [LARGE SCALE GENOMIC DNA]</scope>
    <source>
        <strain evidence="1 2">XS-5</strain>
    </source>
</reference>
<evidence type="ECO:0000313" key="2">
    <source>
        <dbReference type="Proteomes" id="UP000321222"/>
    </source>
</evidence>
<keyword evidence="2" id="KW-1185">Reference proteome</keyword>
<gene>
    <name evidence="1" type="ORF">FUA48_16175</name>
</gene>
<accession>A0A5B9G1V8</accession>
<name>A0A5B9G1V8_9FLAO</name>
<dbReference type="AlphaFoldDB" id="A0A5B9G1V8"/>
<dbReference type="KEGG" id="fak:FUA48_16175"/>
<proteinExistence type="predicted"/>
<dbReference type="EMBL" id="CP042831">
    <property type="protein sequence ID" value="QEE51057.1"/>
    <property type="molecule type" value="Genomic_DNA"/>
</dbReference>